<dbReference type="GO" id="GO:0004931">
    <property type="term" value="F:extracellularly ATP-gated monoatomic cation channel activity"/>
    <property type="evidence" value="ECO:0007669"/>
    <property type="project" value="InterPro"/>
</dbReference>
<evidence type="ECO:0000256" key="4">
    <source>
        <dbReference type="ARBA" id="ARBA00022692"/>
    </source>
</evidence>
<dbReference type="GO" id="GO:0070588">
    <property type="term" value="P:calcium ion transmembrane transport"/>
    <property type="evidence" value="ECO:0007669"/>
    <property type="project" value="TreeGrafter"/>
</dbReference>
<accession>A0A8C4LRV1</accession>
<keyword evidence="3" id="KW-0813">Transport</keyword>
<evidence type="ECO:0000256" key="10">
    <source>
        <dbReference type="SAM" id="MobiDB-lite"/>
    </source>
</evidence>
<evidence type="ECO:0000313" key="12">
    <source>
        <dbReference type="Proteomes" id="UP000694387"/>
    </source>
</evidence>
<proteinExistence type="inferred from homology"/>
<dbReference type="GeneTree" id="ENSGT01020000230351"/>
<dbReference type="PANTHER" id="PTHR10125">
    <property type="entry name" value="P2X PURINOCEPTOR"/>
    <property type="match status" value="1"/>
</dbReference>
<dbReference type="NCBIfam" id="TIGR00863">
    <property type="entry name" value="P2X"/>
    <property type="match status" value="1"/>
</dbReference>
<evidence type="ECO:0000256" key="2">
    <source>
        <dbReference type="ARBA" id="ARBA00009848"/>
    </source>
</evidence>
<evidence type="ECO:0000256" key="7">
    <source>
        <dbReference type="ARBA" id="ARBA00023136"/>
    </source>
</evidence>
<dbReference type="GO" id="GO:0033198">
    <property type="term" value="P:response to ATP"/>
    <property type="evidence" value="ECO:0007669"/>
    <property type="project" value="InterPro"/>
</dbReference>
<protein>
    <recommendedName>
        <fullName evidence="13">P2X purinoceptor</fullName>
    </recommendedName>
</protein>
<evidence type="ECO:0000256" key="8">
    <source>
        <dbReference type="ARBA" id="ARBA00023286"/>
    </source>
</evidence>
<keyword evidence="9" id="KW-0407">Ion channel</keyword>
<dbReference type="Pfam" id="PF00864">
    <property type="entry name" value="P2X_receptor"/>
    <property type="match status" value="1"/>
</dbReference>
<keyword evidence="6" id="KW-0406">Ion transport</keyword>
<dbReference type="InterPro" id="IPR003049">
    <property type="entry name" value="P2X6_purnocptor"/>
</dbReference>
<dbReference type="InterPro" id="IPR001429">
    <property type="entry name" value="P2X_purnocptor"/>
</dbReference>
<evidence type="ECO:0008006" key="13">
    <source>
        <dbReference type="Google" id="ProtNLM"/>
    </source>
</evidence>
<name>A0A8C4LRV1_EQUAS</name>
<evidence type="ECO:0000256" key="6">
    <source>
        <dbReference type="ARBA" id="ARBA00023065"/>
    </source>
</evidence>
<comment type="similarity">
    <text evidence="2">Belongs to the P2X receptor family.</text>
</comment>
<evidence type="ECO:0000256" key="1">
    <source>
        <dbReference type="ARBA" id="ARBA00004308"/>
    </source>
</evidence>
<comment type="subcellular location">
    <subcellularLocation>
        <location evidence="1">Endomembrane system</location>
    </subcellularLocation>
</comment>
<organism evidence="11 12">
    <name type="scientific">Equus asinus</name>
    <name type="common">Donkey</name>
    <name type="synonym">Equus africanus asinus</name>
    <dbReference type="NCBI Taxonomy" id="9793"/>
    <lineage>
        <taxon>Eukaryota</taxon>
        <taxon>Metazoa</taxon>
        <taxon>Chordata</taxon>
        <taxon>Craniata</taxon>
        <taxon>Vertebrata</taxon>
        <taxon>Euteleostomi</taxon>
        <taxon>Mammalia</taxon>
        <taxon>Eutheria</taxon>
        <taxon>Laurasiatheria</taxon>
        <taxon>Perissodactyla</taxon>
        <taxon>Equidae</taxon>
        <taxon>Equus</taxon>
    </lineage>
</organism>
<keyword evidence="5" id="KW-1133">Transmembrane helix</keyword>
<keyword evidence="8" id="KW-1071">Ligand-gated ion channel</keyword>
<dbReference type="InterPro" id="IPR027309">
    <property type="entry name" value="P2X_extracellular_dom_sf"/>
</dbReference>
<dbReference type="AlphaFoldDB" id="A0A8C4LRV1"/>
<reference evidence="11" key="2">
    <citation type="submission" date="2025-08" db="UniProtKB">
        <authorList>
            <consortium name="Ensembl"/>
        </authorList>
    </citation>
    <scope>IDENTIFICATION</scope>
</reference>
<dbReference type="Gene3D" id="2.60.490.10">
    <property type="entry name" value="atp-gated p2x4 ion channel domain"/>
    <property type="match status" value="1"/>
</dbReference>
<dbReference type="GO" id="GO:0001614">
    <property type="term" value="F:purinergic nucleotide receptor activity"/>
    <property type="evidence" value="ECO:0007669"/>
    <property type="project" value="InterPro"/>
</dbReference>
<evidence type="ECO:0000256" key="5">
    <source>
        <dbReference type="ARBA" id="ARBA00022989"/>
    </source>
</evidence>
<evidence type="ECO:0000256" key="3">
    <source>
        <dbReference type="ARBA" id="ARBA00022448"/>
    </source>
</evidence>
<evidence type="ECO:0000256" key="9">
    <source>
        <dbReference type="ARBA" id="ARBA00023303"/>
    </source>
</evidence>
<dbReference type="GO" id="GO:0005886">
    <property type="term" value="C:plasma membrane"/>
    <property type="evidence" value="ECO:0007669"/>
    <property type="project" value="InterPro"/>
</dbReference>
<dbReference type="PANTHER" id="PTHR10125:SF21">
    <property type="entry name" value="P2X PURINOCEPTOR 6"/>
    <property type="match status" value="1"/>
</dbReference>
<keyword evidence="4" id="KW-0812">Transmembrane</keyword>
<dbReference type="GO" id="GO:0005524">
    <property type="term" value="F:ATP binding"/>
    <property type="evidence" value="ECO:0007669"/>
    <property type="project" value="InterPro"/>
</dbReference>
<evidence type="ECO:0000313" key="11">
    <source>
        <dbReference type="Ensembl" id="ENSEASP00005015954.2"/>
    </source>
</evidence>
<keyword evidence="7" id="KW-0472">Membrane</keyword>
<reference evidence="11" key="3">
    <citation type="submission" date="2025-09" db="UniProtKB">
        <authorList>
            <consortium name="Ensembl"/>
        </authorList>
    </citation>
    <scope>IDENTIFICATION</scope>
</reference>
<dbReference type="PRINTS" id="PR01313">
    <property type="entry name" value="P2X6RECEPTOR"/>
</dbReference>
<feature type="region of interest" description="Disordered" evidence="10">
    <location>
        <begin position="355"/>
        <end position="384"/>
    </location>
</feature>
<sequence length="384" mass="42415">GLAWAPMIRKWRVGALQRLLQLGVLVCVVGERMWALLAKKGYQEQDLDPQVSIITKLKGVPVTQIEELGNQLQDGENVLFLVTNFLVMPEGVQGRCSELCSLTTSTPSIPLGTCWADKDCPEGETGTHSHGIKAGQCVVFNGTHRTYEIWGWCPMESDTVPVKPLLVQAENFTLFIKITVTFSKFNFFKSNAFETWDTTYFKCCHYIPCFSPCCPVFHMGDLTTAGEVFEDLALLVGLWGQGSGRAQGEVLSGGSVFRPHSSFQLQERSSNFRCCPTAHLLLLSQVLPHLSSCGERLGLGLSQAGKFGLIPTPHMLGTGAAWLGITPFCDLLLLYVDGEAHFYWRIKHEERATSTQSRVMAEATRTPRVQATAAPGLHPPRKLR</sequence>
<dbReference type="Proteomes" id="UP000694387">
    <property type="component" value="Chromosome 8"/>
</dbReference>
<dbReference type="GO" id="GO:0098794">
    <property type="term" value="C:postsynapse"/>
    <property type="evidence" value="ECO:0007669"/>
    <property type="project" value="GOC"/>
</dbReference>
<dbReference type="InterPro" id="IPR059116">
    <property type="entry name" value="P2X_receptor"/>
</dbReference>
<reference evidence="11 12" key="1">
    <citation type="journal article" date="2020" name="Nat. Commun.">
        <title>Donkey genomes provide new insights into domestication and selection for coat color.</title>
        <authorList>
            <person name="Wang"/>
            <person name="C."/>
            <person name="Li"/>
            <person name="H."/>
            <person name="Guo"/>
            <person name="Y."/>
            <person name="Huang"/>
            <person name="J."/>
            <person name="Sun"/>
            <person name="Y."/>
            <person name="Min"/>
            <person name="J."/>
            <person name="Wang"/>
            <person name="J."/>
            <person name="Fang"/>
            <person name="X."/>
            <person name="Zhao"/>
            <person name="Z."/>
            <person name="Wang"/>
            <person name="S."/>
            <person name="Zhang"/>
            <person name="Y."/>
            <person name="Liu"/>
            <person name="Q."/>
            <person name="Jiang"/>
            <person name="Q."/>
            <person name="Wang"/>
            <person name="X."/>
            <person name="Guo"/>
            <person name="Y."/>
            <person name="Yang"/>
            <person name="C."/>
            <person name="Wang"/>
            <person name="Y."/>
            <person name="Tian"/>
            <person name="F."/>
            <person name="Zhuang"/>
            <person name="G."/>
            <person name="Fan"/>
            <person name="Y."/>
            <person name="Gao"/>
            <person name="Q."/>
            <person name="Li"/>
            <person name="Y."/>
            <person name="Ju"/>
            <person name="Z."/>
            <person name="Li"/>
            <person name="J."/>
            <person name="Li"/>
            <person name="R."/>
            <person name="Hou"/>
            <person name="M."/>
            <person name="Yang"/>
            <person name="G."/>
            <person name="Liu"/>
            <person name="G."/>
            <person name="Liu"/>
            <person name="W."/>
            <person name="Guo"/>
            <person name="J."/>
            <person name="Pan"/>
            <person name="S."/>
            <person name="Fan"/>
            <person name="G."/>
            <person name="Zhang"/>
            <person name="W."/>
            <person name="Zhang"/>
            <person name="R."/>
            <person name="Yu"/>
            <person name="J."/>
            <person name="Zhang"/>
            <person name="X."/>
            <person name="Yin"/>
            <person name="Q."/>
            <person name="Ji"/>
            <person name="C."/>
            <person name="Jin"/>
            <person name="Y."/>
            <person name="Yue"/>
            <person name="G."/>
            <person name="Liu"/>
            <person name="M."/>
            <person name="Xu"/>
            <person name="J."/>
            <person name="Liu"/>
            <person name="S."/>
            <person name="Jordana"/>
            <person name="J."/>
            <person name="Noce"/>
            <person name="A."/>
            <person name="Amills"/>
            <person name="M."/>
            <person name="Wu"/>
            <person name="D.D."/>
            <person name="Li"/>
            <person name="S."/>
            <person name="Zhou"/>
            <person name="X. and Zhong"/>
            <person name="J."/>
        </authorList>
    </citation>
    <scope>NUCLEOTIDE SEQUENCE [LARGE SCALE GENOMIC DNA]</scope>
</reference>
<dbReference type="GO" id="GO:0012505">
    <property type="term" value="C:endomembrane system"/>
    <property type="evidence" value="ECO:0007669"/>
    <property type="project" value="UniProtKB-SubCell"/>
</dbReference>
<keyword evidence="12" id="KW-1185">Reference proteome</keyword>
<dbReference type="Ensembl" id="ENSEAST00005017342.2">
    <property type="protein sequence ID" value="ENSEASP00005015954.2"/>
    <property type="gene ID" value="ENSEASG00005011083.2"/>
</dbReference>